<dbReference type="HOGENOM" id="CLU_1610727_0_0_1"/>
<dbReference type="AlphaFoldDB" id="W7IBE0"/>
<feature type="compositionally biased region" description="Acidic residues" evidence="1">
    <location>
        <begin position="127"/>
        <end position="136"/>
    </location>
</feature>
<protein>
    <submittedName>
        <fullName evidence="2">Uncharacterized protein</fullName>
    </submittedName>
</protein>
<sequence>MCTFNIGSFSSCGHRVEDIGRCAQGLPPVGSREFIQHVTTTYYRIHGDCHECKWGLEDVEKDLSAMWQRGLQMTANPVLAYGTGGRSPKRLPWETMQRFLEVRKEWEEGGARAIVRKTGFGPAGELPEQEEEEEERVENGKEGEASTGGGSVGVQWEAYSELKSL</sequence>
<gene>
    <name evidence="2" type="ORF">DRE_04363</name>
</gene>
<evidence type="ECO:0000313" key="3">
    <source>
        <dbReference type="Proteomes" id="UP000024837"/>
    </source>
</evidence>
<organism evidence="2 3">
    <name type="scientific">Drechslerella stenobrocha 248</name>
    <dbReference type="NCBI Taxonomy" id="1043628"/>
    <lineage>
        <taxon>Eukaryota</taxon>
        <taxon>Fungi</taxon>
        <taxon>Dikarya</taxon>
        <taxon>Ascomycota</taxon>
        <taxon>Pezizomycotina</taxon>
        <taxon>Orbiliomycetes</taxon>
        <taxon>Orbiliales</taxon>
        <taxon>Orbiliaceae</taxon>
        <taxon>Drechslerella</taxon>
    </lineage>
</organism>
<reference evidence="2 3" key="1">
    <citation type="submission" date="2013-05" db="EMBL/GenBank/DDBJ databases">
        <title>Drechslerella stenobrocha genome reveals carnivorous origination and mechanical trapping mechanism of predatory fungi.</title>
        <authorList>
            <person name="Liu X."/>
            <person name="Zhang W."/>
            <person name="Liu K."/>
        </authorList>
    </citation>
    <scope>NUCLEOTIDE SEQUENCE [LARGE SCALE GENOMIC DNA]</scope>
    <source>
        <strain evidence="2 3">248</strain>
    </source>
</reference>
<dbReference type="OrthoDB" id="10462307at2759"/>
<keyword evidence="3" id="KW-1185">Reference proteome</keyword>
<accession>W7IBE0</accession>
<evidence type="ECO:0000313" key="2">
    <source>
        <dbReference type="EMBL" id="EWC46420.1"/>
    </source>
</evidence>
<name>W7IBE0_9PEZI</name>
<evidence type="ECO:0000256" key="1">
    <source>
        <dbReference type="SAM" id="MobiDB-lite"/>
    </source>
</evidence>
<feature type="region of interest" description="Disordered" evidence="1">
    <location>
        <begin position="117"/>
        <end position="165"/>
    </location>
</feature>
<dbReference type="Proteomes" id="UP000024837">
    <property type="component" value="Unassembled WGS sequence"/>
</dbReference>
<dbReference type="EMBL" id="KI966418">
    <property type="protein sequence ID" value="EWC46420.1"/>
    <property type="molecule type" value="Genomic_DNA"/>
</dbReference>
<proteinExistence type="predicted"/>